<feature type="compositionally biased region" description="Polar residues" evidence="1">
    <location>
        <begin position="99"/>
        <end position="110"/>
    </location>
</feature>
<evidence type="ECO:0000313" key="3">
    <source>
        <dbReference type="Proteomes" id="UP000800041"/>
    </source>
</evidence>
<dbReference type="Proteomes" id="UP000800041">
    <property type="component" value="Unassembled WGS sequence"/>
</dbReference>
<organism evidence="2 3">
    <name type="scientific">Aulographum hederae CBS 113979</name>
    <dbReference type="NCBI Taxonomy" id="1176131"/>
    <lineage>
        <taxon>Eukaryota</taxon>
        <taxon>Fungi</taxon>
        <taxon>Dikarya</taxon>
        <taxon>Ascomycota</taxon>
        <taxon>Pezizomycotina</taxon>
        <taxon>Dothideomycetes</taxon>
        <taxon>Pleosporomycetidae</taxon>
        <taxon>Aulographales</taxon>
        <taxon>Aulographaceae</taxon>
    </lineage>
</organism>
<feature type="compositionally biased region" description="Low complexity" evidence="1">
    <location>
        <begin position="72"/>
        <end position="93"/>
    </location>
</feature>
<feature type="compositionally biased region" description="Low complexity" evidence="1">
    <location>
        <begin position="271"/>
        <end position="287"/>
    </location>
</feature>
<dbReference type="EMBL" id="ML977156">
    <property type="protein sequence ID" value="KAF1986498.1"/>
    <property type="molecule type" value="Genomic_DNA"/>
</dbReference>
<feature type="region of interest" description="Disordered" evidence="1">
    <location>
        <begin position="178"/>
        <end position="352"/>
    </location>
</feature>
<keyword evidence="3" id="KW-1185">Reference proteome</keyword>
<protein>
    <submittedName>
        <fullName evidence="2">Uncharacterized protein</fullName>
    </submittedName>
</protein>
<dbReference type="OrthoDB" id="5385072at2759"/>
<feature type="compositionally biased region" description="Low complexity" evidence="1">
    <location>
        <begin position="114"/>
        <end position="134"/>
    </location>
</feature>
<proteinExistence type="predicted"/>
<feature type="compositionally biased region" description="Low complexity" evidence="1">
    <location>
        <begin position="246"/>
        <end position="261"/>
    </location>
</feature>
<feature type="compositionally biased region" description="Basic and acidic residues" evidence="1">
    <location>
        <begin position="340"/>
        <end position="352"/>
    </location>
</feature>
<accession>A0A6G1H0K3</accession>
<gene>
    <name evidence="2" type="ORF">K402DRAFT_412573</name>
</gene>
<evidence type="ECO:0000313" key="2">
    <source>
        <dbReference type="EMBL" id="KAF1986498.1"/>
    </source>
</evidence>
<evidence type="ECO:0000256" key="1">
    <source>
        <dbReference type="SAM" id="MobiDB-lite"/>
    </source>
</evidence>
<dbReference type="AlphaFoldDB" id="A0A6G1H0K3"/>
<feature type="compositionally biased region" description="Low complexity" evidence="1">
    <location>
        <begin position="28"/>
        <end position="49"/>
    </location>
</feature>
<reference evidence="2" key="1">
    <citation type="journal article" date="2020" name="Stud. Mycol.">
        <title>101 Dothideomycetes genomes: a test case for predicting lifestyles and emergence of pathogens.</title>
        <authorList>
            <person name="Haridas S."/>
            <person name="Albert R."/>
            <person name="Binder M."/>
            <person name="Bloem J."/>
            <person name="Labutti K."/>
            <person name="Salamov A."/>
            <person name="Andreopoulos B."/>
            <person name="Baker S."/>
            <person name="Barry K."/>
            <person name="Bills G."/>
            <person name="Bluhm B."/>
            <person name="Cannon C."/>
            <person name="Castanera R."/>
            <person name="Culley D."/>
            <person name="Daum C."/>
            <person name="Ezra D."/>
            <person name="Gonzalez J."/>
            <person name="Henrissat B."/>
            <person name="Kuo A."/>
            <person name="Liang C."/>
            <person name="Lipzen A."/>
            <person name="Lutzoni F."/>
            <person name="Magnuson J."/>
            <person name="Mondo S."/>
            <person name="Nolan M."/>
            <person name="Ohm R."/>
            <person name="Pangilinan J."/>
            <person name="Park H.-J."/>
            <person name="Ramirez L."/>
            <person name="Alfaro M."/>
            <person name="Sun H."/>
            <person name="Tritt A."/>
            <person name="Yoshinaga Y."/>
            <person name="Zwiers L.-H."/>
            <person name="Turgeon B."/>
            <person name="Goodwin S."/>
            <person name="Spatafora J."/>
            <person name="Crous P."/>
            <person name="Grigoriev I."/>
        </authorList>
    </citation>
    <scope>NUCLEOTIDE SEQUENCE</scope>
    <source>
        <strain evidence="2">CBS 113979</strain>
    </source>
</reference>
<sequence length="382" mass="40816">MDPYRNPQQLPVPHRKPLPQSSNPNLRAHPAASQYQHQPQSQSHSQQQPQHRHTRTSSSNILPSAPQPTPANPASSPYNSSTMTSTMTSTTPKPTRRTLSNATTTSNNINGAALPIRSNSNLSRSSSGRSGNSPISYVALMRKQKATVWCDRTQHEDPRIMAQQRAAKMRAAVEVVGGNQPRPVNTHQGGHSGGLRSKVRHGGAPKATNYAGNMGGTGVPMRLSANEVDEDTSEDANGQTTHHQRTGSGRSSLGSGRRVSSFGHIQGSRYSTSSTPPSGNGSSPSGTMEDLAEETPLASAYAQPSDYFAKSGATPTGLSSGSGSSGEREQGFGQLGTMPEHTRRVEDERKKSEDLIRRGSVDERTMTMSGVRLFVANPDLSD</sequence>
<name>A0A6G1H0K3_9PEZI</name>
<feature type="region of interest" description="Disordered" evidence="1">
    <location>
        <begin position="1"/>
        <end position="134"/>
    </location>
</feature>